<dbReference type="EMBL" id="JAVFHQ010000023">
    <property type="protein sequence ID" value="KAK4544742.1"/>
    <property type="molecule type" value="Genomic_DNA"/>
</dbReference>
<protein>
    <recommendedName>
        <fullName evidence="2">Inositol polyphosphate-related phosphatase domain-containing protein</fullName>
    </recommendedName>
</protein>
<dbReference type="Pfam" id="PF22669">
    <property type="entry name" value="Exo_endo_phos2"/>
    <property type="match status" value="1"/>
</dbReference>
<keyword evidence="4" id="KW-1185">Reference proteome</keyword>
<feature type="domain" description="Inositol polyphosphate-related phosphatase" evidence="2">
    <location>
        <begin position="2"/>
        <end position="389"/>
    </location>
</feature>
<dbReference type="InterPro" id="IPR046985">
    <property type="entry name" value="IP5"/>
</dbReference>
<keyword evidence="1" id="KW-0472">Membrane</keyword>
<accession>A0AAV9JH76</accession>
<dbReference type="Gene3D" id="3.60.10.10">
    <property type="entry name" value="Endonuclease/exonuclease/phosphatase"/>
    <property type="match status" value="1"/>
</dbReference>
<reference evidence="3 4" key="1">
    <citation type="submission" date="2021-11" db="EMBL/GenBank/DDBJ databases">
        <title>Black yeast isolated from Biological Soil Crust.</title>
        <authorList>
            <person name="Kurbessoian T."/>
        </authorList>
    </citation>
    <scope>NUCLEOTIDE SEQUENCE [LARGE SCALE GENOMIC DNA]</scope>
    <source>
        <strain evidence="3 4">CCFEE 5522</strain>
    </source>
</reference>
<dbReference type="SMART" id="SM00128">
    <property type="entry name" value="IPPc"/>
    <property type="match status" value="1"/>
</dbReference>
<dbReference type="PANTHER" id="PTHR11200:SF286">
    <property type="entry name" value="5-PHOSPHATASE, PUTATIVE (AFU_ORTHOLOGUE AFUA_5G07600)-RELATED"/>
    <property type="match status" value="1"/>
</dbReference>
<dbReference type="GO" id="GO:0004439">
    <property type="term" value="F:phosphatidylinositol-4,5-bisphosphate 5-phosphatase activity"/>
    <property type="evidence" value="ECO:0007669"/>
    <property type="project" value="TreeGrafter"/>
</dbReference>
<keyword evidence="1" id="KW-1133">Transmembrane helix</keyword>
<evidence type="ECO:0000313" key="3">
    <source>
        <dbReference type="EMBL" id="KAK4544742.1"/>
    </source>
</evidence>
<gene>
    <name evidence="3" type="ORF">LTR36_003991</name>
</gene>
<dbReference type="AlphaFoldDB" id="A0AAV9JH76"/>
<evidence type="ECO:0000313" key="4">
    <source>
        <dbReference type="Proteomes" id="UP001324427"/>
    </source>
</evidence>
<dbReference type="GO" id="GO:0046856">
    <property type="term" value="P:phosphatidylinositol dephosphorylation"/>
    <property type="evidence" value="ECO:0007669"/>
    <property type="project" value="InterPro"/>
</dbReference>
<keyword evidence="1" id="KW-0812">Transmembrane</keyword>
<dbReference type="Proteomes" id="UP001324427">
    <property type="component" value="Unassembled WGS sequence"/>
</dbReference>
<dbReference type="SUPFAM" id="SSF56219">
    <property type="entry name" value="DNase I-like"/>
    <property type="match status" value="1"/>
</dbReference>
<proteinExistence type="predicted"/>
<sequence length="452" mass="49729">MADLNCYITTFNCGRSLINVDYFAANLFHGLKTELPPDFIVLCLQEIAPIGQSFVGGSLLTPYFARFMQAVADATARQFGKDSRYNTVVTRNVGMTGIMVFARHELAGKIRSTETAGVGVGVWEMGNKGAVGVRLGLGLGEGGEETSLSFVAAHLAPMEGAWRKRNADWRSICEGLVFEKVTDVGHRRAVREASGEGEREPLLSATDGAMNSSSTLGSMFDPPSHLFFAGDLNYRTSDQPPQPEDSQRWPQPVEVASDPLHYSRFLPKDQLSREHKNGDTLHHLAEAPVDFPPTYKYSSAAQKHVAHSTKSEQRTLADGRVVDTTYLKPGDNEEVWLWAQHRTPSWCDRILFLNDARPTVHSYTALPIQPTSDHRPVALSCTVSRKPADVSIQSPFKIRSDWRARRAAARRYEMLVGIAAYLALTWEGEALLAGTIAGIIGGYLVLRALLGI</sequence>
<evidence type="ECO:0000256" key="1">
    <source>
        <dbReference type="SAM" id="Phobius"/>
    </source>
</evidence>
<evidence type="ECO:0000259" key="2">
    <source>
        <dbReference type="SMART" id="SM00128"/>
    </source>
</evidence>
<organism evidence="3 4">
    <name type="scientific">Oleoguttula mirabilis</name>
    <dbReference type="NCBI Taxonomy" id="1507867"/>
    <lineage>
        <taxon>Eukaryota</taxon>
        <taxon>Fungi</taxon>
        <taxon>Dikarya</taxon>
        <taxon>Ascomycota</taxon>
        <taxon>Pezizomycotina</taxon>
        <taxon>Dothideomycetes</taxon>
        <taxon>Dothideomycetidae</taxon>
        <taxon>Mycosphaerellales</taxon>
        <taxon>Teratosphaeriaceae</taxon>
        <taxon>Oleoguttula</taxon>
    </lineage>
</organism>
<dbReference type="PANTHER" id="PTHR11200">
    <property type="entry name" value="INOSITOL 5-PHOSPHATASE"/>
    <property type="match status" value="1"/>
</dbReference>
<dbReference type="InterPro" id="IPR036691">
    <property type="entry name" value="Endo/exonu/phosph_ase_sf"/>
</dbReference>
<comment type="caution">
    <text evidence="3">The sequence shown here is derived from an EMBL/GenBank/DDBJ whole genome shotgun (WGS) entry which is preliminary data.</text>
</comment>
<dbReference type="InterPro" id="IPR000300">
    <property type="entry name" value="IPPc"/>
</dbReference>
<feature type="transmembrane region" description="Helical" evidence="1">
    <location>
        <begin position="430"/>
        <end position="450"/>
    </location>
</feature>
<name>A0AAV9JH76_9PEZI</name>